<evidence type="ECO:0000313" key="2">
    <source>
        <dbReference type="EMBL" id="EAN31628.1"/>
    </source>
</evidence>
<protein>
    <submittedName>
        <fullName evidence="2">Uncharacterized protein</fullName>
    </submittedName>
</protein>
<proteinExistence type="predicted"/>
<dbReference type="eggNOG" id="ENOG502S3PG">
    <property type="taxonomic scope" value="Eukaryota"/>
</dbReference>
<dbReference type="AlphaFoldDB" id="Q4N2S0"/>
<name>Q4N2S0_THEPA</name>
<gene>
    <name evidence="2" type="ordered locus">TP04_0276</name>
</gene>
<dbReference type="Proteomes" id="UP000001949">
    <property type="component" value="Unassembled WGS sequence"/>
</dbReference>
<evidence type="ECO:0000256" key="1">
    <source>
        <dbReference type="SAM" id="MobiDB-lite"/>
    </source>
</evidence>
<keyword evidence="3" id="KW-1185">Reference proteome</keyword>
<feature type="compositionally biased region" description="Polar residues" evidence="1">
    <location>
        <begin position="52"/>
        <end position="61"/>
    </location>
</feature>
<dbReference type="InParanoid" id="Q4N2S0"/>
<dbReference type="GeneID" id="3501204"/>
<sequence>MGTNTWTESKPAHFSQVNYKYKQDSDSESDSDSDSSSDSEDEQPTHKPTRNGIFNTVNGRSNSEEQKHPLGPRPKFTRGSAFKIPEPKQEFTPKHHDFSPKQTPNKGFGMFPGHGPEIGLKGKPHKEYDPGAKKVHGLSSFDQELKSSFKDDFESRGFPEGPGPTLKFTDVGKQVFRNFKDLTAPKHTFHPHQAHTFKNVTIERDSDVLDLRQRNGVLSAKFKLETLDENSISLLDHLSKNTASCTVKWVSLSKQKSRGQIHLDCNFDVKADGFPGDVMFYLV</sequence>
<dbReference type="VEuPathDB" id="PiroplasmaDB:TpMuguga_04g00276"/>
<dbReference type="STRING" id="5875.Q4N2S0"/>
<dbReference type="EMBL" id="AAGK01000004">
    <property type="protein sequence ID" value="EAN31628.1"/>
    <property type="molecule type" value="Genomic_DNA"/>
</dbReference>
<comment type="caution">
    <text evidence="2">The sequence shown here is derived from an EMBL/GenBank/DDBJ whole genome shotgun (WGS) entry which is preliminary data.</text>
</comment>
<feature type="region of interest" description="Disordered" evidence="1">
    <location>
        <begin position="1"/>
        <end position="104"/>
    </location>
</feature>
<feature type="compositionally biased region" description="Basic and acidic residues" evidence="1">
    <location>
        <begin position="85"/>
        <end position="99"/>
    </location>
</feature>
<dbReference type="KEGG" id="tpv:TP04_0276"/>
<feature type="compositionally biased region" description="Acidic residues" evidence="1">
    <location>
        <begin position="26"/>
        <end position="42"/>
    </location>
</feature>
<accession>Q4N2S0</accession>
<evidence type="ECO:0000313" key="3">
    <source>
        <dbReference type="Proteomes" id="UP000001949"/>
    </source>
</evidence>
<dbReference type="RefSeq" id="XP_763911.1">
    <property type="nucleotide sequence ID" value="XM_758818.1"/>
</dbReference>
<reference evidence="2 3" key="1">
    <citation type="journal article" date="2005" name="Science">
        <title>Genome sequence of Theileria parva, a bovine pathogen that transforms lymphocytes.</title>
        <authorList>
            <person name="Gardner M.J."/>
            <person name="Bishop R."/>
            <person name="Shah T."/>
            <person name="de Villiers E.P."/>
            <person name="Carlton J.M."/>
            <person name="Hall N."/>
            <person name="Ren Q."/>
            <person name="Paulsen I.T."/>
            <person name="Pain A."/>
            <person name="Berriman M."/>
            <person name="Wilson R.J.M."/>
            <person name="Sato S."/>
            <person name="Ralph S.A."/>
            <person name="Mann D.J."/>
            <person name="Xiong Z."/>
            <person name="Shallom S.J."/>
            <person name="Weidman J."/>
            <person name="Jiang L."/>
            <person name="Lynn J."/>
            <person name="Weaver B."/>
            <person name="Shoaibi A."/>
            <person name="Domingo A.R."/>
            <person name="Wasawo D."/>
            <person name="Crabtree J."/>
            <person name="Wortman J.R."/>
            <person name="Haas B."/>
            <person name="Angiuoli S.V."/>
            <person name="Creasy T.H."/>
            <person name="Lu C."/>
            <person name="Suh B."/>
            <person name="Silva J.C."/>
            <person name="Utterback T.R."/>
            <person name="Feldblyum T.V."/>
            <person name="Pertea M."/>
            <person name="Allen J."/>
            <person name="Nierman W.C."/>
            <person name="Taracha E.L.N."/>
            <person name="Salzberg S.L."/>
            <person name="White O.R."/>
            <person name="Fitzhugh H.A."/>
            <person name="Morzaria S."/>
            <person name="Venter J.C."/>
            <person name="Fraser C.M."/>
            <person name="Nene V."/>
        </authorList>
    </citation>
    <scope>NUCLEOTIDE SEQUENCE [LARGE SCALE GENOMIC DNA]</scope>
    <source>
        <strain evidence="2 3">Muguga</strain>
    </source>
</reference>
<organism evidence="2 3">
    <name type="scientific">Theileria parva</name>
    <name type="common">East coast fever infection agent</name>
    <dbReference type="NCBI Taxonomy" id="5875"/>
    <lineage>
        <taxon>Eukaryota</taxon>
        <taxon>Sar</taxon>
        <taxon>Alveolata</taxon>
        <taxon>Apicomplexa</taxon>
        <taxon>Aconoidasida</taxon>
        <taxon>Piroplasmida</taxon>
        <taxon>Theileriidae</taxon>
        <taxon>Theileria</taxon>
    </lineage>
</organism>